<accession>A0AAW9Q082</accession>
<dbReference type="EMBL" id="JAZIBG010000017">
    <property type="protein sequence ID" value="MEF7613483.1"/>
    <property type="molecule type" value="Genomic_DNA"/>
</dbReference>
<dbReference type="RefSeq" id="WP_332288422.1">
    <property type="nucleotide sequence ID" value="NZ_JAZIBG010000017.1"/>
</dbReference>
<comment type="caution">
    <text evidence="1">The sequence shown here is derived from an EMBL/GenBank/DDBJ whole genome shotgun (WGS) entry which is preliminary data.</text>
</comment>
<gene>
    <name evidence="1" type="ORF">V4F39_06125</name>
</gene>
<organism evidence="1 2">
    <name type="scientific">Aquincola agrisoli</name>
    <dbReference type="NCBI Taxonomy" id="3119538"/>
    <lineage>
        <taxon>Bacteria</taxon>
        <taxon>Pseudomonadati</taxon>
        <taxon>Pseudomonadota</taxon>
        <taxon>Betaproteobacteria</taxon>
        <taxon>Burkholderiales</taxon>
        <taxon>Sphaerotilaceae</taxon>
        <taxon>Aquincola</taxon>
    </lineage>
</organism>
<dbReference type="Proteomes" id="UP001336250">
    <property type="component" value="Unassembled WGS sequence"/>
</dbReference>
<sequence>MSPATDIAALKLLLQCVIDASPHRRQILTEIDRVIASMQVSAETRSQPGTAEPLRIAVEAFRYGLDRPKPP</sequence>
<protein>
    <submittedName>
        <fullName evidence="1">Uncharacterized protein</fullName>
    </submittedName>
</protein>
<proteinExistence type="predicted"/>
<reference evidence="1 2" key="1">
    <citation type="submission" date="2024-02" db="EMBL/GenBank/DDBJ databases">
        <title>Genome sequence of Aquincola sp. MAHUQ-54.</title>
        <authorList>
            <person name="Huq M.A."/>
        </authorList>
    </citation>
    <scope>NUCLEOTIDE SEQUENCE [LARGE SCALE GENOMIC DNA]</scope>
    <source>
        <strain evidence="1 2">MAHUQ-54</strain>
    </source>
</reference>
<evidence type="ECO:0000313" key="1">
    <source>
        <dbReference type="EMBL" id="MEF7613483.1"/>
    </source>
</evidence>
<dbReference type="AlphaFoldDB" id="A0AAW9Q082"/>
<name>A0AAW9Q082_9BURK</name>
<evidence type="ECO:0000313" key="2">
    <source>
        <dbReference type="Proteomes" id="UP001336250"/>
    </source>
</evidence>
<keyword evidence="2" id="KW-1185">Reference proteome</keyword>